<evidence type="ECO:0000313" key="1">
    <source>
        <dbReference type="EMBL" id="KAA1081032.1"/>
    </source>
</evidence>
<dbReference type="OrthoDB" id="2516046at2759"/>
<reference evidence="3 4" key="1">
    <citation type="submission" date="2019-05" db="EMBL/GenBank/DDBJ databases">
        <title>Emergence of the Ug99 lineage of the wheat stem rust pathogen through somatic hybridization.</title>
        <authorList>
            <person name="Li F."/>
            <person name="Upadhyaya N.M."/>
            <person name="Sperschneider J."/>
            <person name="Matny O."/>
            <person name="Nguyen-Phuc H."/>
            <person name="Mago R."/>
            <person name="Raley C."/>
            <person name="Miller M.E."/>
            <person name="Silverstein K.A.T."/>
            <person name="Henningsen E."/>
            <person name="Hirsch C.D."/>
            <person name="Visser B."/>
            <person name="Pretorius Z.A."/>
            <person name="Steffenson B.J."/>
            <person name="Schwessinger B."/>
            <person name="Dodds P.N."/>
            <person name="Figueroa M."/>
        </authorList>
    </citation>
    <scope>NUCLEOTIDE SEQUENCE [LARGE SCALE GENOMIC DNA]</scope>
    <source>
        <strain evidence="1">21-0</strain>
        <strain evidence="2 4">Ug99</strain>
    </source>
</reference>
<organism evidence="1 3">
    <name type="scientific">Puccinia graminis f. sp. tritici</name>
    <dbReference type="NCBI Taxonomy" id="56615"/>
    <lineage>
        <taxon>Eukaryota</taxon>
        <taxon>Fungi</taxon>
        <taxon>Dikarya</taxon>
        <taxon>Basidiomycota</taxon>
        <taxon>Pucciniomycotina</taxon>
        <taxon>Pucciniomycetes</taxon>
        <taxon>Pucciniales</taxon>
        <taxon>Pucciniaceae</taxon>
        <taxon>Puccinia</taxon>
    </lineage>
</organism>
<comment type="caution">
    <text evidence="1">The sequence shown here is derived from an EMBL/GenBank/DDBJ whole genome shotgun (WGS) entry which is preliminary data.</text>
</comment>
<keyword evidence="3" id="KW-1185">Reference proteome</keyword>
<evidence type="ECO:0000313" key="4">
    <source>
        <dbReference type="Proteomes" id="UP000325313"/>
    </source>
</evidence>
<dbReference type="EMBL" id="VSWC01000131">
    <property type="protein sequence ID" value="KAA1081032.1"/>
    <property type="molecule type" value="Genomic_DNA"/>
</dbReference>
<dbReference type="EMBL" id="VDEP01000104">
    <property type="protein sequence ID" value="KAA1131187.1"/>
    <property type="molecule type" value="Genomic_DNA"/>
</dbReference>
<dbReference type="Proteomes" id="UP000325313">
    <property type="component" value="Unassembled WGS sequence"/>
</dbReference>
<proteinExistence type="predicted"/>
<gene>
    <name evidence="1" type="ORF">PGT21_027978</name>
    <name evidence="2" type="ORF">PGTUg99_050141</name>
</gene>
<dbReference type="Proteomes" id="UP000324748">
    <property type="component" value="Unassembled WGS sequence"/>
</dbReference>
<protein>
    <submittedName>
        <fullName evidence="1">Uncharacterized protein</fullName>
    </submittedName>
</protein>
<evidence type="ECO:0000313" key="3">
    <source>
        <dbReference type="Proteomes" id="UP000324748"/>
    </source>
</evidence>
<dbReference type="AlphaFoldDB" id="A0A5B0MWT8"/>
<accession>A0A5B0MWT8</accession>
<sequence>MQRYCIERGKIICSITSSILLRLRTWVDIFLSSQSDIMTHPCWVIKMIILGLSLLNTTLAGPPRPASTSKFKASQFSKGQHSGLKRPCSIQTDESETQLIRCTKRPKLYSKEDINSIAPIPSSSNFNNERTKDRILEFKPEGTRLIHYAWISTLHYPEAPAESANVVQKIFYRAWKEINPDKTLRQIIKQTFASDDNFITQISRIYLVEPEQTTHRITGLFKGICSFNFAFALNFEDIGNNIIHKEQGRIFRHFIEFLHDLNKICPSDITTPNNLPTCSRLIIEYLISGEKDCLELDLKSSETSDQEGWMVQLCKHGSFHLVSTTQAMKTQFLIHFLGQYYKSSNTKKWDSLFEEDLVFVKLFARLRKKEFRGRLSKHYQESSKKWIAGGFGSILPWIGGFQFKYDITAKKKKFKLPASLSRMDINQFIKKEPIIHLNIDLNKDVPSKIQVSGNGLDYFGDDWDHYSWIGCSTYPSKKFMTDGFGQSLFLEVRAYSSYINLSRKVISRNSSYKDEFPQNITNNNITIDYLDGLIKQIIRMNYSFFFMISQHENIPVFLKEQQATMDWFFEQVENVLKFESFLKYDKSEEEILARLEGKPILQKLILKYIILTQNPLMETNQPIHLGKLKTPHQETNGILNNINSLEGFCTKLVIQIIGSYYKQHNYTKWRELFETDSEFVKLFITFKRMKSRGNQARMIKTNQKYWKSLVIFPWENELPVYELEVKEAHKFGLIAVSLRKASHPLTKNDLFS</sequence>
<evidence type="ECO:0000313" key="2">
    <source>
        <dbReference type="EMBL" id="KAA1131187.1"/>
    </source>
</evidence>
<name>A0A5B0MWT8_PUCGR</name>